<sequence length="96" mass="11772">MTRLWVRLMKKHRIDRQTTRECTFDGAREALDEACREMDVPRPIWLPKNEREFASFRMTAFTRDHFVEEIAFERMEIEFIDDVRRKSKDPRNDFGF</sequence>
<evidence type="ECO:0000313" key="1">
    <source>
        <dbReference type="EMBL" id="HIQ83556.1"/>
    </source>
</evidence>
<protein>
    <submittedName>
        <fullName evidence="1">Uncharacterized protein</fullName>
    </submittedName>
</protein>
<dbReference type="EMBL" id="DVFZ01000102">
    <property type="protein sequence ID" value="HIQ83556.1"/>
    <property type="molecule type" value="Genomic_DNA"/>
</dbReference>
<comment type="caution">
    <text evidence="1">The sequence shown here is derived from an EMBL/GenBank/DDBJ whole genome shotgun (WGS) entry which is preliminary data.</text>
</comment>
<gene>
    <name evidence="1" type="ORF">IAA52_10705</name>
</gene>
<proteinExistence type="predicted"/>
<evidence type="ECO:0000313" key="2">
    <source>
        <dbReference type="Proteomes" id="UP000824260"/>
    </source>
</evidence>
<dbReference type="AlphaFoldDB" id="A0A9D1CX82"/>
<organism evidence="1 2">
    <name type="scientific">Candidatus Pullichristensenella stercorigallinarum</name>
    <dbReference type="NCBI Taxonomy" id="2840909"/>
    <lineage>
        <taxon>Bacteria</taxon>
        <taxon>Bacillati</taxon>
        <taxon>Bacillota</taxon>
        <taxon>Clostridia</taxon>
        <taxon>Candidatus Pullichristensenella</taxon>
    </lineage>
</organism>
<reference evidence="1" key="2">
    <citation type="journal article" date="2021" name="PeerJ">
        <title>Extensive microbial diversity within the chicken gut microbiome revealed by metagenomics and culture.</title>
        <authorList>
            <person name="Gilroy R."/>
            <person name="Ravi A."/>
            <person name="Getino M."/>
            <person name="Pursley I."/>
            <person name="Horton D.L."/>
            <person name="Alikhan N.F."/>
            <person name="Baker D."/>
            <person name="Gharbi K."/>
            <person name="Hall N."/>
            <person name="Watson M."/>
            <person name="Adriaenssens E.M."/>
            <person name="Foster-Nyarko E."/>
            <person name="Jarju S."/>
            <person name="Secka A."/>
            <person name="Antonio M."/>
            <person name="Oren A."/>
            <person name="Chaudhuri R.R."/>
            <person name="La Ragione R."/>
            <person name="Hildebrand F."/>
            <person name="Pallen M.J."/>
        </authorList>
    </citation>
    <scope>NUCLEOTIDE SEQUENCE</scope>
    <source>
        <strain evidence="1">ChiSjej6B24-2974</strain>
    </source>
</reference>
<reference evidence="1" key="1">
    <citation type="submission" date="2020-10" db="EMBL/GenBank/DDBJ databases">
        <authorList>
            <person name="Gilroy R."/>
        </authorList>
    </citation>
    <scope>NUCLEOTIDE SEQUENCE</scope>
    <source>
        <strain evidence="1">ChiSjej6B24-2974</strain>
    </source>
</reference>
<dbReference type="Proteomes" id="UP000824260">
    <property type="component" value="Unassembled WGS sequence"/>
</dbReference>
<accession>A0A9D1CX82</accession>
<name>A0A9D1CX82_9FIRM</name>